<dbReference type="InterPro" id="IPR056327">
    <property type="entry name" value="ARMC9_CTLH-like_dom"/>
</dbReference>
<feature type="coiled-coil region" evidence="6">
    <location>
        <begin position="271"/>
        <end position="298"/>
    </location>
</feature>
<dbReference type="InterPro" id="IPR016024">
    <property type="entry name" value="ARM-type_fold"/>
</dbReference>
<keyword evidence="5" id="KW-0966">Cell projection</keyword>
<sequence length="776" mass="87342">MHWFVDQYRILVAALYAGRINETESVLHAEIAQYEEAEKFCIQLISEFLQSYGLVSTLQAFTKECTELGYVVPLTTEKDRIKKESLLKILEHFAHRNLNNFFDAWQVLVPPSIQEKLECKKLTFYLHIHFAVLPLRKRIKAAVLDGNASIQSGDTSTGQRREQVLDQSEQLQTEEMEGESETDDTHGMEVLRHFLDSKGTEFSAEPEFLPYYALPFVSDPVSHPSFQELFMESWVKRLTGNLRDFLVNHSWGSAVAPRLLKLGLEAQCNTAHKAYAQLLEANRNLKQLKRRYQRLYKDHHNLLGVAAELTGALENSVKGQAVDLKATLDNCTKIFPDLFTKSPGTEQQSEATPEDAICRPVPQSQEDHPAIGFDLDFHKIKWNLSCGSMKTKLLLFQALRWRITKSPPEDRDLVVASYFRRDILSLHHSPQPSPVQLPLSAHFNPTHASTPHPLQQAAARLVNTVASLRCGRDYLCSAGSGVLRVLVHCLQGDKGIKIDDVTADMILATLQKLSLRHSQRVGMIELGLVEWLIKHLSANMNAMKAYTLEYSTALLMNLCLHRSAKERCVPVAKTVLKLLITLLGTKMTQAIPYVNGALYSLLAHPQINDEAKHMGLCDMLEFYLKNSDGEMSKQLEYILKLHRGHCQPDHSSTSDQENGDDDMEEMDLLEEELDSNDPVHSLHGELSGDQLLYQQYRLVFPYHGVVHTSSSSTAQSAGDVVLRPTTPRLHSLGSSEGKYVSYKSATSMEPSHHEKNGAEVSETCSKMCDSVILESL</sequence>
<evidence type="ECO:0000256" key="7">
    <source>
        <dbReference type="SAM" id="MobiDB-lite"/>
    </source>
</evidence>
<evidence type="ECO:0000256" key="3">
    <source>
        <dbReference type="ARBA" id="ARBA00021146"/>
    </source>
</evidence>
<dbReference type="InterPro" id="IPR011989">
    <property type="entry name" value="ARM-like"/>
</dbReference>
<dbReference type="PROSITE" id="PS50896">
    <property type="entry name" value="LISH"/>
    <property type="match status" value="1"/>
</dbReference>
<evidence type="ECO:0000313" key="11">
    <source>
        <dbReference type="Proteomes" id="UP000235965"/>
    </source>
</evidence>
<reference evidence="10 11" key="1">
    <citation type="submission" date="2017-12" db="EMBL/GenBank/DDBJ databases">
        <title>Hemimetabolous genomes reveal molecular basis of termite eusociality.</title>
        <authorList>
            <person name="Harrison M.C."/>
            <person name="Jongepier E."/>
            <person name="Robertson H.M."/>
            <person name="Arning N."/>
            <person name="Bitard-Feildel T."/>
            <person name="Chao H."/>
            <person name="Childers C.P."/>
            <person name="Dinh H."/>
            <person name="Doddapaneni H."/>
            <person name="Dugan S."/>
            <person name="Gowin J."/>
            <person name="Greiner C."/>
            <person name="Han Y."/>
            <person name="Hu H."/>
            <person name="Hughes D.S.T."/>
            <person name="Huylmans A.-K."/>
            <person name="Kemena C."/>
            <person name="Kremer L.P.M."/>
            <person name="Lee S.L."/>
            <person name="Lopez-Ezquerra A."/>
            <person name="Mallet L."/>
            <person name="Monroy-Kuhn J.M."/>
            <person name="Moser A."/>
            <person name="Murali S.C."/>
            <person name="Muzny D.M."/>
            <person name="Otani S."/>
            <person name="Piulachs M.-D."/>
            <person name="Poelchau M."/>
            <person name="Qu J."/>
            <person name="Schaub F."/>
            <person name="Wada-Katsumata A."/>
            <person name="Worley K.C."/>
            <person name="Xie Q."/>
            <person name="Ylla G."/>
            <person name="Poulsen M."/>
            <person name="Gibbs R.A."/>
            <person name="Schal C."/>
            <person name="Richards S."/>
            <person name="Belles X."/>
            <person name="Korb J."/>
            <person name="Bornberg-Bauer E."/>
        </authorList>
    </citation>
    <scope>NUCLEOTIDE SEQUENCE [LARGE SCALE GENOMIC DNA]</scope>
    <source>
        <tissue evidence="10">Whole body</tissue>
    </source>
</reference>
<evidence type="ECO:0000256" key="2">
    <source>
        <dbReference type="ARBA" id="ARBA00004120"/>
    </source>
</evidence>
<dbReference type="PANTHER" id="PTHR14881">
    <property type="entry name" value="LISH DOMAIN-CONTAINING PROTEIN ARMC9"/>
    <property type="match status" value="1"/>
</dbReference>
<evidence type="ECO:0000259" key="9">
    <source>
        <dbReference type="Pfam" id="PF23138"/>
    </source>
</evidence>
<evidence type="ECO:0000256" key="1">
    <source>
        <dbReference type="ARBA" id="ARBA00004114"/>
    </source>
</evidence>
<keyword evidence="4" id="KW-0970">Cilium biogenesis/degradation</keyword>
<dbReference type="Gene3D" id="1.25.10.10">
    <property type="entry name" value="Leucine-rich Repeat Variant"/>
    <property type="match status" value="1"/>
</dbReference>
<dbReference type="GO" id="GO:0060271">
    <property type="term" value="P:cilium assembly"/>
    <property type="evidence" value="ECO:0007669"/>
    <property type="project" value="InterPro"/>
</dbReference>
<proteinExistence type="predicted"/>
<feature type="region of interest" description="Disordered" evidence="7">
    <location>
        <begin position="150"/>
        <end position="184"/>
    </location>
</feature>
<accession>A0A2J7QQJ2</accession>
<dbReference type="InterPro" id="IPR040369">
    <property type="entry name" value="ARMC9"/>
</dbReference>
<evidence type="ECO:0000313" key="10">
    <source>
        <dbReference type="EMBL" id="PNF30855.1"/>
    </source>
</evidence>
<keyword evidence="6" id="KW-0175">Coiled coil</keyword>
<gene>
    <name evidence="10" type="ORF">B7P43_G06100</name>
</gene>
<feature type="domain" description="LisH" evidence="8">
    <location>
        <begin position="523"/>
        <end position="640"/>
    </location>
</feature>
<dbReference type="PANTHER" id="PTHR14881:SF4">
    <property type="entry name" value="LISH DOMAIN-CONTAINING PROTEIN ARMC9"/>
    <property type="match status" value="1"/>
</dbReference>
<protein>
    <recommendedName>
        <fullName evidence="3">LisH domain-containing protein ARMC9</fullName>
    </recommendedName>
</protein>
<evidence type="ECO:0000256" key="5">
    <source>
        <dbReference type="ARBA" id="ARBA00023273"/>
    </source>
</evidence>
<dbReference type="GO" id="GO:0005814">
    <property type="term" value="C:centriole"/>
    <property type="evidence" value="ECO:0007669"/>
    <property type="project" value="UniProtKB-SubCell"/>
</dbReference>
<dbReference type="InterPro" id="IPR006594">
    <property type="entry name" value="LisH"/>
</dbReference>
<evidence type="ECO:0000259" key="8">
    <source>
        <dbReference type="Pfam" id="PF21050"/>
    </source>
</evidence>
<name>A0A2J7QQJ2_9NEOP</name>
<comment type="subcellular location">
    <subcellularLocation>
        <location evidence="2">Cytoplasm</location>
        <location evidence="2">Cytoskeleton</location>
        <location evidence="2">Cilium basal body</location>
    </subcellularLocation>
    <subcellularLocation>
        <location evidence="1">Cytoplasm</location>
        <location evidence="1">Cytoskeleton</location>
        <location evidence="1">Microtubule organizing center</location>
        <location evidence="1">Centrosome</location>
        <location evidence="1">Centriole</location>
    </subcellularLocation>
</comment>
<dbReference type="GO" id="GO:0036064">
    <property type="term" value="C:ciliary basal body"/>
    <property type="evidence" value="ECO:0007669"/>
    <property type="project" value="InterPro"/>
</dbReference>
<dbReference type="AlphaFoldDB" id="A0A2J7QQJ2"/>
<dbReference type="Pfam" id="PF23138">
    <property type="entry name" value="CTLH_Armc9"/>
    <property type="match status" value="1"/>
</dbReference>
<evidence type="ECO:0000256" key="6">
    <source>
        <dbReference type="SAM" id="Coils"/>
    </source>
</evidence>
<feature type="domain" description="ARMC9 CTLH-like" evidence="9">
    <location>
        <begin position="87"/>
        <end position="248"/>
    </location>
</feature>
<comment type="caution">
    <text evidence="10">The sequence shown here is derived from an EMBL/GenBank/DDBJ whole genome shotgun (WGS) entry which is preliminary data.</text>
</comment>
<dbReference type="EMBL" id="NEVH01012087">
    <property type="protein sequence ID" value="PNF30855.1"/>
    <property type="molecule type" value="Genomic_DNA"/>
</dbReference>
<dbReference type="SUPFAM" id="SSF48371">
    <property type="entry name" value="ARM repeat"/>
    <property type="match status" value="1"/>
</dbReference>
<dbReference type="Proteomes" id="UP000235965">
    <property type="component" value="Unassembled WGS sequence"/>
</dbReference>
<feature type="compositionally biased region" description="Acidic residues" evidence="7">
    <location>
        <begin position="172"/>
        <end position="182"/>
    </location>
</feature>
<evidence type="ECO:0000256" key="4">
    <source>
        <dbReference type="ARBA" id="ARBA00022794"/>
    </source>
</evidence>
<dbReference type="GO" id="GO:0097542">
    <property type="term" value="C:ciliary tip"/>
    <property type="evidence" value="ECO:0007669"/>
    <property type="project" value="TreeGrafter"/>
</dbReference>
<dbReference type="InterPro" id="IPR048959">
    <property type="entry name" value="ARMC9_ARM_dom"/>
</dbReference>
<organism evidence="10 11">
    <name type="scientific">Cryptotermes secundus</name>
    <dbReference type="NCBI Taxonomy" id="105785"/>
    <lineage>
        <taxon>Eukaryota</taxon>
        <taxon>Metazoa</taxon>
        <taxon>Ecdysozoa</taxon>
        <taxon>Arthropoda</taxon>
        <taxon>Hexapoda</taxon>
        <taxon>Insecta</taxon>
        <taxon>Pterygota</taxon>
        <taxon>Neoptera</taxon>
        <taxon>Polyneoptera</taxon>
        <taxon>Dictyoptera</taxon>
        <taxon>Blattodea</taxon>
        <taxon>Blattoidea</taxon>
        <taxon>Termitoidae</taxon>
        <taxon>Kalotermitidae</taxon>
        <taxon>Cryptotermitinae</taxon>
        <taxon>Cryptotermes</taxon>
    </lineage>
</organism>
<dbReference type="Pfam" id="PF21050">
    <property type="entry name" value="ARMC9_ARM"/>
    <property type="match status" value="1"/>
</dbReference>
<dbReference type="OrthoDB" id="538223at2759"/>
<keyword evidence="11" id="KW-1185">Reference proteome</keyword>
<feature type="non-terminal residue" evidence="10">
    <location>
        <position position="776"/>
    </location>
</feature>